<evidence type="ECO:0000313" key="10">
    <source>
        <dbReference type="Proteomes" id="UP000596827"/>
    </source>
</evidence>
<proteinExistence type="inferred from homology"/>
<dbReference type="PANTHER" id="PTHR11748:SF111">
    <property type="entry name" value="D-LACTATE DEHYDROGENASE, MITOCHONDRIAL-RELATED"/>
    <property type="match status" value="1"/>
</dbReference>
<evidence type="ECO:0000313" key="9">
    <source>
        <dbReference type="EMBL" id="MBC5763807.1"/>
    </source>
</evidence>
<name>A0A923S469_9BURK</name>
<comment type="cofactor">
    <cofactor evidence="1">
        <name>FAD</name>
        <dbReference type="ChEBI" id="CHEBI:57692"/>
    </cofactor>
</comment>
<dbReference type="Pfam" id="PF02913">
    <property type="entry name" value="FAD-oxidase_C"/>
    <property type="match status" value="1"/>
</dbReference>
<dbReference type="SUPFAM" id="SSF55103">
    <property type="entry name" value="FAD-linked oxidases, C-terminal domain"/>
    <property type="match status" value="1"/>
</dbReference>
<keyword evidence="5" id="KW-0809">Transit peptide</keyword>
<dbReference type="Proteomes" id="UP000596827">
    <property type="component" value="Unassembled WGS sequence"/>
</dbReference>
<keyword evidence="6" id="KW-0560">Oxidoreductase</keyword>
<evidence type="ECO:0000256" key="1">
    <source>
        <dbReference type="ARBA" id="ARBA00001974"/>
    </source>
</evidence>
<dbReference type="GO" id="GO:0071949">
    <property type="term" value="F:FAD binding"/>
    <property type="evidence" value="ECO:0007669"/>
    <property type="project" value="InterPro"/>
</dbReference>
<dbReference type="InterPro" id="IPR006094">
    <property type="entry name" value="Oxid_FAD_bind_N"/>
</dbReference>
<dbReference type="RefSeq" id="WP_187080230.1">
    <property type="nucleotide sequence ID" value="NZ_JACORU010000001.1"/>
</dbReference>
<evidence type="ECO:0000259" key="8">
    <source>
        <dbReference type="PROSITE" id="PS51387"/>
    </source>
</evidence>
<dbReference type="InterPro" id="IPR016169">
    <property type="entry name" value="FAD-bd_PCMH_sub2"/>
</dbReference>
<dbReference type="SUPFAM" id="SSF56176">
    <property type="entry name" value="FAD-binding/transporter-associated domain-like"/>
    <property type="match status" value="1"/>
</dbReference>
<reference evidence="9" key="1">
    <citation type="submission" date="2020-08" db="EMBL/GenBank/DDBJ databases">
        <title>Ramlibacter sp. GTP1 16S ribosomal RNA gene genome sequencing and assembly.</title>
        <authorList>
            <person name="Kang M."/>
        </authorList>
    </citation>
    <scope>NUCLEOTIDE SEQUENCE</scope>
    <source>
        <strain evidence="9">GTP1</strain>
    </source>
</reference>
<keyword evidence="3" id="KW-0285">Flavoprotein</keyword>
<sequence length="474" mass="50653">MNAPTAASHLIPEVQQRAVPQALLDALKARFGEQCSTAMAVREQHGRDESSFEVPPPGAVIFAEKTQDVADAVRLCSEHGTPVIPFGVGTSLEGHLLAVQGGVSIDVGRMNKVLAVNPEDLTVTVQAGVTRKQVNEEIKSTGLFFPIDPGADATIGGMSATRASGTNAVRYGTMRENVLALEVVTASGEVIRTGTRAKKSSAGYDLTRLFVGSEGTLGVITEITLRLYPIPEAISAAVCSFPSIADAVHSVIEIIQLGVPIARVELIDHNTVRMVNAHSKLALREEPMLLMEFHGSPAGVKEQAETVQEIASSHGGKAFEWATTPEERTRLWTARHNAYFAAIQSRPGCRAISTDTCVPISRLADCLLDSVKEADESGLPYFLVGHVGDGNFHFGYLLDPNLPKEREVAEALNHKLVSRALDLGGTCTGEHGVGLHKMGFLVDEAGVGAVDMMRTIKRALDPKNIMNPGKIFAL</sequence>
<evidence type="ECO:0000256" key="4">
    <source>
        <dbReference type="ARBA" id="ARBA00022827"/>
    </source>
</evidence>
<dbReference type="GO" id="GO:0008720">
    <property type="term" value="F:D-lactate dehydrogenase (NAD+) activity"/>
    <property type="evidence" value="ECO:0007669"/>
    <property type="project" value="TreeGrafter"/>
</dbReference>
<keyword evidence="10" id="KW-1185">Reference proteome</keyword>
<dbReference type="InterPro" id="IPR016164">
    <property type="entry name" value="FAD-linked_Oxase-like_C"/>
</dbReference>
<dbReference type="EMBL" id="JACORU010000001">
    <property type="protein sequence ID" value="MBC5763807.1"/>
    <property type="molecule type" value="Genomic_DNA"/>
</dbReference>
<dbReference type="GO" id="GO:1903457">
    <property type="term" value="P:lactate catabolic process"/>
    <property type="evidence" value="ECO:0007669"/>
    <property type="project" value="TreeGrafter"/>
</dbReference>
<dbReference type="FunFam" id="1.10.45.10:FF:000001">
    <property type="entry name" value="D-lactate dehydrogenase mitochondrial"/>
    <property type="match status" value="1"/>
</dbReference>
<dbReference type="AlphaFoldDB" id="A0A923S469"/>
<evidence type="ECO:0000256" key="3">
    <source>
        <dbReference type="ARBA" id="ARBA00022630"/>
    </source>
</evidence>
<evidence type="ECO:0000256" key="5">
    <source>
        <dbReference type="ARBA" id="ARBA00022946"/>
    </source>
</evidence>
<dbReference type="InterPro" id="IPR016166">
    <property type="entry name" value="FAD-bd_PCMH"/>
</dbReference>
<dbReference type="Gene3D" id="3.30.465.10">
    <property type="match status" value="1"/>
</dbReference>
<dbReference type="Pfam" id="PF01565">
    <property type="entry name" value="FAD_binding_4"/>
    <property type="match status" value="1"/>
</dbReference>
<comment type="caution">
    <text evidence="9">The sequence shown here is derived from an EMBL/GenBank/DDBJ whole genome shotgun (WGS) entry which is preliminary data.</text>
</comment>
<organism evidence="9 10">
    <name type="scientific">Ramlibacter albus</name>
    <dbReference type="NCBI Taxonomy" id="2079448"/>
    <lineage>
        <taxon>Bacteria</taxon>
        <taxon>Pseudomonadati</taxon>
        <taxon>Pseudomonadota</taxon>
        <taxon>Betaproteobacteria</taxon>
        <taxon>Burkholderiales</taxon>
        <taxon>Comamonadaceae</taxon>
        <taxon>Ramlibacter</taxon>
    </lineage>
</organism>
<dbReference type="Gene3D" id="1.10.45.10">
    <property type="entry name" value="Vanillyl-alcohol Oxidase, Chain A, domain 4"/>
    <property type="match status" value="1"/>
</dbReference>
<dbReference type="InterPro" id="IPR004113">
    <property type="entry name" value="FAD-bd_oxidored_4_C"/>
</dbReference>
<dbReference type="GO" id="GO:0004458">
    <property type="term" value="F:D-lactate dehydrogenase (cytochrome) activity"/>
    <property type="evidence" value="ECO:0007669"/>
    <property type="project" value="UniProtKB-EC"/>
</dbReference>
<gene>
    <name evidence="9" type="ORF">H8R02_05055</name>
</gene>
<feature type="domain" description="FAD-binding PCMH-type" evidence="8">
    <location>
        <begin position="53"/>
        <end position="230"/>
    </location>
</feature>
<dbReference type="FunFam" id="3.30.465.10:FF:000016">
    <property type="entry name" value="probable D-lactate dehydrogenase, mitochondrial"/>
    <property type="match status" value="1"/>
</dbReference>
<evidence type="ECO:0000256" key="6">
    <source>
        <dbReference type="ARBA" id="ARBA00023002"/>
    </source>
</evidence>
<dbReference type="Gene3D" id="3.30.70.2740">
    <property type="match status" value="1"/>
</dbReference>
<dbReference type="PANTHER" id="PTHR11748">
    <property type="entry name" value="D-LACTATE DEHYDROGENASE"/>
    <property type="match status" value="1"/>
</dbReference>
<dbReference type="FunFam" id="3.30.70.2740:FF:000001">
    <property type="entry name" value="D-lactate dehydrogenase mitochondrial"/>
    <property type="match status" value="1"/>
</dbReference>
<dbReference type="EC" id="1.1.2.4" evidence="7"/>
<evidence type="ECO:0000256" key="7">
    <source>
        <dbReference type="ARBA" id="ARBA00038897"/>
    </source>
</evidence>
<dbReference type="FunFam" id="3.30.43.10:FF:000010">
    <property type="entry name" value="probable D-lactate dehydrogenase, mitochondrial"/>
    <property type="match status" value="1"/>
</dbReference>
<comment type="similarity">
    <text evidence="2">Belongs to the FAD-binding oxidoreductase/transferase type 4 family.</text>
</comment>
<accession>A0A923S469</accession>
<keyword evidence="4" id="KW-0274">FAD</keyword>
<dbReference type="PROSITE" id="PS51387">
    <property type="entry name" value="FAD_PCMH"/>
    <property type="match status" value="1"/>
</dbReference>
<dbReference type="InterPro" id="IPR016171">
    <property type="entry name" value="Vanillyl_alc_oxidase_C-sub2"/>
</dbReference>
<dbReference type="InterPro" id="IPR036318">
    <property type="entry name" value="FAD-bd_PCMH-like_sf"/>
</dbReference>
<evidence type="ECO:0000256" key="2">
    <source>
        <dbReference type="ARBA" id="ARBA00008000"/>
    </source>
</evidence>
<protein>
    <recommendedName>
        <fullName evidence="7">D-lactate dehydrogenase (cytochrome)</fullName>
        <ecNumber evidence="7">1.1.2.4</ecNumber>
    </recommendedName>
</protein>